<feature type="active site" description="Proton donor/acceptor" evidence="12">
    <location>
        <position position="135"/>
    </location>
</feature>
<dbReference type="SMART" id="SM01130">
    <property type="entry name" value="DHDPS"/>
    <property type="match status" value="1"/>
</dbReference>
<dbReference type="EMBL" id="CP141615">
    <property type="protein sequence ID" value="WRP18359.1"/>
    <property type="molecule type" value="Genomic_DNA"/>
</dbReference>
<dbReference type="PRINTS" id="PR00146">
    <property type="entry name" value="DHPICSNTHASE"/>
</dbReference>
<feature type="site" description="Part of a proton relay during catalysis" evidence="12">
    <location>
        <position position="109"/>
    </location>
</feature>
<protein>
    <recommendedName>
        <fullName evidence="4 12">4-hydroxy-tetrahydrodipicolinate synthase</fullName>
        <shortName evidence="12">HTPA synthase</shortName>
        <ecNumber evidence="4 12">4.3.3.7</ecNumber>
    </recommendedName>
</protein>
<sequence>MAELGRLLTAMVTPMRPDGSVDYEAAAALAVRLVETGSDGVVVSGSTGESPTLTDEEKLGLFRAVVEAVGGRATVVAGTGTYDTAHSVELTRKAEKAGVDAILAVVPYYNRPPQEGLYRHFETVARSTSLPVILYNIPGRTGQMLAAETTARLAAIDNVVGLKDSSGQIDHVSLVRTMTPPDFLIYSGDDSLTLPILAVGGAGVVSVASHLVGRRIREMIEAFVGGKVDRAKAIHLELFGLFKALFVTTNPIPIKRALQLAGVKVGPVRPPLVEASEAETAVIRKAMEQLALVG</sequence>
<dbReference type="InterPro" id="IPR020624">
    <property type="entry name" value="Schiff_base-form_aldolases_CS"/>
</dbReference>
<comment type="caution">
    <text evidence="12">Was originally thought to be a dihydrodipicolinate synthase (DHDPS), catalyzing the condensation of (S)-aspartate-beta-semialdehyde [(S)-ASA] and pyruvate to dihydrodipicolinate (DHDP). However, it was shown in E.coli that the product of the enzymatic reaction is not dihydrodipicolinate but in fact (4S)-4-hydroxy-2,3,4,5-tetrahydro-(2S)-dipicolinic acid (HTPA), and that the consecutive dehydration reaction leading to DHDP is not spontaneous but catalyzed by DapB.</text>
</comment>
<dbReference type="InterPro" id="IPR002220">
    <property type="entry name" value="DapA-like"/>
</dbReference>
<dbReference type="InterPro" id="IPR020625">
    <property type="entry name" value="Schiff_base-form_aldolases_AS"/>
</dbReference>
<comment type="subcellular location">
    <subcellularLocation>
        <location evidence="12">Cytoplasm</location>
    </subcellularLocation>
</comment>
<evidence type="ECO:0000256" key="11">
    <source>
        <dbReference type="ARBA" id="ARBA00047836"/>
    </source>
</evidence>
<dbReference type="InterPro" id="IPR013785">
    <property type="entry name" value="Aldolase_TIM"/>
</dbReference>
<evidence type="ECO:0000256" key="1">
    <source>
        <dbReference type="ARBA" id="ARBA00003294"/>
    </source>
</evidence>
<feature type="binding site" evidence="12">
    <location>
        <position position="47"/>
    </location>
    <ligand>
        <name>pyruvate</name>
        <dbReference type="ChEBI" id="CHEBI:15361"/>
    </ligand>
</feature>
<reference evidence="14 15" key="1">
    <citation type="journal article" date="2024" name="Front. Microbiol.">
        <title>Novel thermophilic genera Geochorda gen. nov. and Carboxydochorda gen. nov. from the deep terrestrial subsurface reveal the ecophysiological diversity in the class Limnochordia.</title>
        <authorList>
            <person name="Karnachuk O.V."/>
            <person name="Lukina A.P."/>
            <person name="Avakyan M.R."/>
            <person name="Kadnikov V.V."/>
            <person name="Begmatov S."/>
            <person name="Beletsky A.V."/>
            <person name="Vlasova K.G."/>
            <person name="Novikov A.A."/>
            <person name="Shcherbakova V.A."/>
            <person name="Mardanov A.V."/>
            <person name="Ravin N.V."/>
        </authorList>
    </citation>
    <scope>NUCLEOTIDE SEQUENCE [LARGE SCALE GENOMIC DNA]</scope>
    <source>
        <strain evidence="14 15">L945</strain>
    </source>
</reference>
<evidence type="ECO:0000256" key="4">
    <source>
        <dbReference type="ARBA" id="ARBA00012086"/>
    </source>
</evidence>
<dbReference type="PROSITE" id="PS00666">
    <property type="entry name" value="DHDPS_2"/>
    <property type="match status" value="1"/>
</dbReference>
<keyword evidence="8 12" id="KW-0457">Lysine biosynthesis</keyword>
<keyword evidence="10 12" id="KW-0704">Schiff base</keyword>
<evidence type="ECO:0000256" key="2">
    <source>
        <dbReference type="ARBA" id="ARBA00005120"/>
    </source>
</evidence>
<dbReference type="EC" id="4.3.3.7" evidence="4 12"/>
<dbReference type="NCBIfam" id="TIGR00674">
    <property type="entry name" value="dapA"/>
    <property type="match status" value="1"/>
</dbReference>
<dbReference type="InterPro" id="IPR005263">
    <property type="entry name" value="DapA"/>
</dbReference>
<dbReference type="SUPFAM" id="SSF51569">
    <property type="entry name" value="Aldolase"/>
    <property type="match status" value="1"/>
</dbReference>
<keyword evidence="5 12" id="KW-0963">Cytoplasm</keyword>
<dbReference type="PANTHER" id="PTHR12128">
    <property type="entry name" value="DIHYDRODIPICOLINATE SYNTHASE"/>
    <property type="match status" value="1"/>
</dbReference>
<dbReference type="Gene3D" id="3.20.20.70">
    <property type="entry name" value="Aldolase class I"/>
    <property type="match status" value="1"/>
</dbReference>
<comment type="function">
    <text evidence="1 12">Catalyzes the condensation of (S)-aspartate-beta-semialdehyde [(S)-ASA] and pyruvate to 4-hydroxy-tetrahydrodipicolinate (HTPA).</text>
</comment>
<evidence type="ECO:0000313" key="15">
    <source>
        <dbReference type="Proteomes" id="UP001332192"/>
    </source>
</evidence>
<comment type="pathway">
    <text evidence="2 12">Amino-acid biosynthesis; L-lysine biosynthesis via DAP pathway; (S)-tetrahydrodipicolinate from L-aspartate: step 3/4.</text>
</comment>
<keyword evidence="7 12" id="KW-0220">Diaminopimelate biosynthesis</keyword>
<evidence type="ECO:0000256" key="10">
    <source>
        <dbReference type="ARBA" id="ARBA00023270"/>
    </source>
</evidence>
<dbReference type="PROSITE" id="PS00665">
    <property type="entry name" value="DHDPS_1"/>
    <property type="match status" value="1"/>
</dbReference>
<evidence type="ECO:0000256" key="12">
    <source>
        <dbReference type="HAMAP-Rule" id="MF_00418"/>
    </source>
</evidence>
<dbReference type="CDD" id="cd00950">
    <property type="entry name" value="DHDPS"/>
    <property type="match status" value="1"/>
</dbReference>
<comment type="similarity">
    <text evidence="3 12 13">Belongs to the DapA family.</text>
</comment>
<dbReference type="HAMAP" id="MF_00418">
    <property type="entry name" value="DapA"/>
    <property type="match status" value="1"/>
</dbReference>
<dbReference type="RefSeq" id="WP_324717630.1">
    <property type="nucleotide sequence ID" value="NZ_CP141615.1"/>
</dbReference>
<feature type="binding site" evidence="12">
    <location>
        <position position="205"/>
    </location>
    <ligand>
        <name>pyruvate</name>
        <dbReference type="ChEBI" id="CHEBI:15361"/>
    </ligand>
</feature>
<dbReference type="GO" id="GO:0008840">
    <property type="term" value="F:4-hydroxy-tetrahydrodipicolinate synthase activity"/>
    <property type="evidence" value="ECO:0007669"/>
    <property type="project" value="UniProtKB-EC"/>
</dbReference>
<evidence type="ECO:0000256" key="7">
    <source>
        <dbReference type="ARBA" id="ARBA00022915"/>
    </source>
</evidence>
<dbReference type="Pfam" id="PF00701">
    <property type="entry name" value="DHDPS"/>
    <property type="match status" value="1"/>
</dbReference>
<proteinExistence type="inferred from homology"/>
<evidence type="ECO:0000256" key="6">
    <source>
        <dbReference type="ARBA" id="ARBA00022605"/>
    </source>
</evidence>
<organism evidence="14 15">
    <name type="scientific">Carboxydichorda subterranea</name>
    <dbReference type="NCBI Taxonomy" id="3109565"/>
    <lineage>
        <taxon>Bacteria</taxon>
        <taxon>Bacillati</taxon>
        <taxon>Bacillota</taxon>
        <taxon>Limnochordia</taxon>
        <taxon>Limnochordales</taxon>
        <taxon>Geochordaceae</taxon>
        <taxon>Carboxydichorda</taxon>
    </lineage>
</organism>
<dbReference type="Proteomes" id="UP001332192">
    <property type="component" value="Chromosome"/>
</dbReference>
<evidence type="ECO:0000256" key="13">
    <source>
        <dbReference type="PIRNR" id="PIRNR001365"/>
    </source>
</evidence>
<feature type="active site" description="Schiff-base intermediate with substrate" evidence="12">
    <location>
        <position position="163"/>
    </location>
</feature>
<evidence type="ECO:0000256" key="9">
    <source>
        <dbReference type="ARBA" id="ARBA00023239"/>
    </source>
</evidence>
<gene>
    <name evidence="12 14" type="primary">dapA</name>
    <name evidence="14" type="ORF">U7230_04950</name>
</gene>
<accession>A0ABZ1C086</accession>
<keyword evidence="15" id="KW-1185">Reference proteome</keyword>
<evidence type="ECO:0000256" key="3">
    <source>
        <dbReference type="ARBA" id="ARBA00007592"/>
    </source>
</evidence>
<evidence type="ECO:0000256" key="8">
    <source>
        <dbReference type="ARBA" id="ARBA00023154"/>
    </source>
</evidence>
<evidence type="ECO:0000256" key="5">
    <source>
        <dbReference type="ARBA" id="ARBA00022490"/>
    </source>
</evidence>
<comment type="subunit">
    <text evidence="12">Homotetramer; dimer of dimers.</text>
</comment>
<keyword evidence="6 12" id="KW-0028">Amino-acid biosynthesis</keyword>
<dbReference type="PIRSF" id="PIRSF001365">
    <property type="entry name" value="DHDPS"/>
    <property type="match status" value="1"/>
</dbReference>
<name>A0ABZ1C086_9FIRM</name>
<evidence type="ECO:0000313" key="14">
    <source>
        <dbReference type="EMBL" id="WRP18359.1"/>
    </source>
</evidence>
<keyword evidence="9 12" id="KW-0456">Lyase</keyword>
<dbReference type="PANTHER" id="PTHR12128:SF66">
    <property type="entry name" value="4-HYDROXY-2-OXOGLUTARATE ALDOLASE, MITOCHONDRIAL"/>
    <property type="match status" value="1"/>
</dbReference>
<feature type="site" description="Part of a proton relay during catalysis" evidence="12">
    <location>
        <position position="46"/>
    </location>
</feature>
<comment type="catalytic activity">
    <reaction evidence="11 12">
        <text>L-aspartate 4-semialdehyde + pyruvate = (2S,4S)-4-hydroxy-2,3,4,5-tetrahydrodipicolinate + H2O + H(+)</text>
        <dbReference type="Rhea" id="RHEA:34171"/>
        <dbReference type="ChEBI" id="CHEBI:15361"/>
        <dbReference type="ChEBI" id="CHEBI:15377"/>
        <dbReference type="ChEBI" id="CHEBI:15378"/>
        <dbReference type="ChEBI" id="CHEBI:67139"/>
        <dbReference type="ChEBI" id="CHEBI:537519"/>
        <dbReference type="EC" id="4.3.3.7"/>
    </reaction>
</comment>